<dbReference type="SMART" id="SM00367">
    <property type="entry name" value="LRR_CC"/>
    <property type="match status" value="4"/>
</dbReference>
<dbReference type="SUPFAM" id="SSF52047">
    <property type="entry name" value="RNI-like"/>
    <property type="match status" value="1"/>
</dbReference>
<proteinExistence type="predicted"/>
<name>A0A8C6WI77_9GOBI</name>
<dbReference type="Proteomes" id="UP000694523">
    <property type="component" value="Unplaced"/>
</dbReference>
<keyword evidence="4" id="KW-1185">Reference proteome</keyword>
<dbReference type="Gene3D" id="3.80.10.10">
    <property type="entry name" value="Ribonuclease Inhibitor"/>
    <property type="match status" value="2"/>
</dbReference>
<sequence length="260" mass="28601">INQSVPKFSLVYFEYFYCHVFRLAGCSLSESSCSSLASALKSNPSHLRELELSKNRNIKDSGVELLCGYLQNPDCRLETLRLEECNLSESSCSFLSTALNSNPSHLSELHLSGNSNIKDSGVKFLCKYLQTPGCRLKTLSVKSCNLSESCCSSLASALMSKPSHLNELELTNNGDIKDSGIELLCGYLQSPDCQLNTLRLGGCSLSESSCSFLASALKSNPSHLRELELSKNRNIKDSGVELLCASLQNPDCRLKKLRYF</sequence>
<protein>
    <recommendedName>
        <fullName evidence="5">NACHT, LRR and PYD domains-containing protein 12</fullName>
    </recommendedName>
</protein>
<dbReference type="InterPro" id="IPR001611">
    <property type="entry name" value="Leu-rich_rpt"/>
</dbReference>
<dbReference type="InterPro" id="IPR032675">
    <property type="entry name" value="LRR_dom_sf"/>
</dbReference>
<evidence type="ECO:0000256" key="1">
    <source>
        <dbReference type="ARBA" id="ARBA00022614"/>
    </source>
</evidence>
<dbReference type="InterPro" id="IPR051261">
    <property type="entry name" value="NLR"/>
</dbReference>
<keyword evidence="2" id="KW-0677">Repeat</keyword>
<evidence type="ECO:0000313" key="3">
    <source>
        <dbReference type="Ensembl" id="ENSNMLP00000008824.1"/>
    </source>
</evidence>
<dbReference type="Pfam" id="PF13516">
    <property type="entry name" value="LRR_6"/>
    <property type="match status" value="4"/>
</dbReference>
<evidence type="ECO:0008006" key="5">
    <source>
        <dbReference type="Google" id="ProtNLM"/>
    </source>
</evidence>
<dbReference type="SMART" id="SM00368">
    <property type="entry name" value="LRR_RI"/>
    <property type="match status" value="8"/>
</dbReference>
<organism evidence="3 4">
    <name type="scientific">Neogobius melanostomus</name>
    <name type="common">round goby</name>
    <dbReference type="NCBI Taxonomy" id="47308"/>
    <lineage>
        <taxon>Eukaryota</taxon>
        <taxon>Metazoa</taxon>
        <taxon>Chordata</taxon>
        <taxon>Craniata</taxon>
        <taxon>Vertebrata</taxon>
        <taxon>Euteleostomi</taxon>
        <taxon>Actinopterygii</taxon>
        <taxon>Neopterygii</taxon>
        <taxon>Teleostei</taxon>
        <taxon>Neoteleostei</taxon>
        <taxon>Acanthomorphata</taxon>
        <taxon>Gobiaria</taxon>
        <taxon>Gobiiformes</taxon>
        <taxon>Gobioidei</taxon>
        <taxon>Gobiidae</taxon>
        <taxon>Benthophilinae</taxon>
        <taxon>Neogobiini</taxon>
        <taxon>Neogobius</taxon>
    </lineage>
</organism>
<evidence type="ECO:0000313" key="4">
    <source>
        <dbReference type="Proteomes" id="UP000694523"/>
    </source>
</evidence>
<reference evidence="3" key="1">
    <citation type="submission" date="2025-08" db="UniProtKB">
        <authorList>
            <consortium name="Ensembl"/>
        </authorList>
    </citation>
    <scope>IDENTIFICATION</scope>
</reference>
<keyword evidence="1" id="KW-0433">Leucine-rich repeat</keyword>
<dbReference type="Ensembl" id="ENSNMLT00000010008.1">
    <property type="protein sequence ID" value="ENSNMLP00000008824.1"/>
    <property type="gene ID" value="ENSNMLG00000006208.1"/>
</dbReference>
<dbReference type="InterPro" id="IPR006553">
    <property type="entry name" value="Leu-rich_rpt_Cys-con_subtyp"/>
</dbReference>
<accession>A0A8C6WI77</accession>
<reference evidence="3" key="2">
    <citation type="submission" date="2025-09" db="UniProtKB">
        <authorList>
            <consortium name="Ensembl"/>
        </authorList>
    </citation>
    <scope>IDENTIFICATION</scope>
</reference>
<dbReference type="AlphaFoldDB" id="A0A8C6WI77"/>
<evidence type="ECO:0000256" key="2">
    <source>
        <dbReference type="ARBA" id="ARBA00022737"/>
    </source>
</evidence>
<dbReference type="PANTHER" id="PTHR24106">
    <property type="entry name" value="NACHT, LRR AND CARD DOMAINS-CONTAINING"/>
    <property type="match status" value="1"/>
</dbReference>